<reference evidence="11" key="1">
    <citation type="submission" date="2018-06" db="EMBL/GenBank/DDBJ databases">
        <authorList>
            <person name="Zhirakovskaya E."/>
        </authorList>
    </citation>
    <scope>NUCLEOTIDE SEQUENCE</scope>
</reference>
<feature type="domain" description="FAD/NAD(P)-binding" evidence="10">
    <location>
        <begin position="5"/>
        <end position="318"/>
    </location>
</feature>
<dbReference type="InterPro" id="IPR016156">
    <property type="entry name" value="FAD/NAD-linked_Rdtase_dimer_sf"/>
</dbReference>
<dbReference type="PROSITE" id="PS00076">
    <property type="entry name" value="PYRIDINE_REDOX_1"/>
    <property type="match status" value="1"/>
</dbReference>
<dbReference type="InterPro" id="IPR001100">
    <property type="entry name" value="Pyr_nuc-diS_OxRdtase"/>
</dbReference>
<evidence type="ECO:0000259" key="9">
    <source>
        <dbReference type="Pfam" id="PF02852"/>
    </source>
</evidence>
<dbReference type="GO" id="GO:0003955">
    <property type="term" value="F:NAD(P)H dehydrogenase (quinone) activity"/>
    <property type="evidence" value="ECO:0007669"/>
    <property type="project" value="TreeGrafter"/>
</dbReference>
<dbReference type="SUPFAM" id="SSF55424">
    <property type="entry name" value="FAD/NAD-linked reductases, dimerisation (C-terminal) domain"/>
    <property type="match status" value="1"/>
</dbReference>
<dbReference type="AlphaFoldDB" id="A0A3B0Y8J1"/>
<dbReference type="PRINTS" id="PR00368">
    <property type="entry name" value="FADPNR"/>
</dbReference>
<dbReference type="InterPro" id="IPR012999">
    <property type="entry name" value="Pyr_OxRdtase_I_AS"/>
</dbReference>
<dbReference type="Pfam" id="PF02852">
    <property type="entry name" value="Pyr_redox_dim"/>
    <property type="match status" value="1"/>
</dbReference>
<evidence type="ECO:0000256" key="8">
    <source>
        <dbReference type="ARBA" id="ARBA00023284"/>
    </source>
</evidence>
<accession>A0A3B0Y8J1</accession>
<keyword evidence="8" id="KW-0676">Redox-active center</keyword>
<dbReference type="Pfam" id="PF07992">
    <property type="entry name" value="Pyr_redox_2"/>
    <property type="match status" value="1"/>
</dbReference>
<feature type="domain" description="Pyridine nucleotide-disulphide oxidoreductase dimerisation" evidence="9">
    <location>
        <begin position="338"/>
        <end position="439"/>
    </location>
</feature>
<organism evidence="11">
    <name type="scientific">hydrothermal vent metagenome</name>
    <dbReference type="NCBI Taxonomy" id="652676"/>
    <lineage>
        <taxon>unclassified sequences</taxon>
        <taxon>metagenomes</taxon>
        <taxon>ecological metagenomes</taxon>
    </lineage>
</organism>
<dbReference type="Gene3D" id="3.50.50.60">
    <property type="entry name" value="FAD/NAD(P)-binding domain"/>
    <property type="match status" value="2"/>
</dbReference>
<dbReference type="PANTHER" id="PTHR43014:SF2">
    <property type="entry name" value="MERCURIC REDUCTASE"/>
    <property type="match status" value="1"/>
</dbReference>
<dbReference type="Gene3D" id="3.30.390.30">
    <property type="match status" value="1"/>
</dbReference>
<gene>
    <name evidence="11" type="ORF">MNBD_GAMMA15-948</name>
</gene>
<protein>
    <submittedName>
        <fullName evidence="11">Mercuric ion reductase</fullName>
        <ecNumber evidence="11">1.16.1.1</ecNumber>
    </submittedName>
</protein>
<evidence type="ECO:0000256" key="3">
    <source>
        <dbReference type="ARBA" id="ARBA00022630"/>
    </source>
</evidence>
<dbReference type="PANTHER" id="PTHR43014">
    <property type="entry name" value="MERCURIC REDUCTASE"/>
    <property type="match status" value="1"/>
</dbReference>
<sequence>MSQRDLVIIGGGAGGLVVASVASQLGLKVTLIEKEEKLGGDCLHYGCVPSKTLIQSARVASLMRRGDSFGLPSVEPEVDLGKVNDHVRSVIEHIQHHDDPERFRSYGCEVIFDAAHFIDAHTVQVQDQEIRGRRFVIATGSRPFVPPIEGLEEAGYLTNLDLFSLRTLPPRLVVLGGGPIGLEMAQAFHRLGSKVTVVERLPHLLPQEDPEIADALQEYLVSEGITIHTSTSAERVTRGGKTRTVFCSGDLQLEADQVLVAVGRKPNVENLGLETAGVTFTNKGIGVDRRMRSSQKHIFACGDVCGPYPFTHMAEYQAGIVISNAIFRFPKKTDYRVIPWVTYTDPELARVGLTEQQARDKGIEPEVLCFPFKEIDRALTEVNTQGMSKLITHKGKILGASILGPHAGELIHEIVLAMQTGTKMGDISATIHAYPTLAQIHRRVVNTAYTPRLFSPGTRKLVKWINRLLP</sequence>
<keyword evidence="4" id="KW-0274">FAD</keyword>
<proteinExistence type="inferred from homology"/>
<evidence type="ECO:0000256" key="7">
    <source>
        <dbReference type="ARBA" id="ARBA00023157"/>
    </source>
</evidence>
<dbReference type="SUPFAM" id="SSF51905">
    <property type="entry name" value="FAD/NAD(P)-binding domain"/>
    <property type="match status" value="1"/>
</dbReference>
<keyword evidence="5" id="KW-0521">NADP</keyword>
<dbReference type="EMBL" id="UOFN01000052">
    <property type="protein sequence ID" value="VAW75931.1"/>
    <property type="molecule type" value="Genomic_DNA"/>
</dbReference>
<keyword evidence="6 11" id="KW-0560">Oxidoreductase</keyword>
<keyword evidence="3" id="KW-0285">Flavoprotein</keyword>
<evidence type="ECO:0000256" key="4">
    <source>
        <dbReference type="ARBA" id="ARBA00022827"/>
    </source>
</evidence>
<dbReference type="PIRSF" id="PIRSF000350">
    <property type="entry name" value="Mercury_reductase_MerA"/>
    <property type="match status" value="1"/>
</dbReference>
<evidence type="ECO:0000256" key="5">
    <source>
        <dbReference type="ARBA" id="ARBA00022857"/>
    </source>
</evidence>
<evidence type="ECO:0000259" key="10">
    <source>
        <dbReference type="Pfam" id="PF07992"/>
    </source>
</evidence>
<keyword evidence="7" id="KW-1015">Disulfide bond</keyword>
<evidence type="ECO:0000256" key="2">
    <source>
        <dbReference type="ARBA" id="ARBA00007532"/>
    </source>
</evidence>
<comment type="cofactor">
    <cofactor evidence="1">
        <name>FAD</name>
        <dbReference type="ChEBI" id="CHEBI:57692"/>
    </cofactor>
</comment>
<evidence type="ECO:0000313" key="11">
    <source>
        <dbReference type="EMBL" id="VAW75931.1"/>
    </source>
</evidence>
<dbReference type="InterPro" id="IPR023753">
    <property type="entry name" value="FAD/NAD-binding_dom"/>
</dbReference>
<dbReference type="EC" id="1.16.1.1" evidence="11"/>
<dbReference type="InterPro" id="IPR004099">
    <property type="entry name" value="Pyr_nucl-diS_OxRdtase_dimer"/>
</dbReference>
<evidence type="ECO:0000256" key="6">
    <source>
        <dbReference type="ARBA" id="ARBA00023002"/>
    </source>
</evidence>
<comment type="similarity">
    <text evidence="2">Belongs to the class-I pyridine nucleotide-disulfide oxidoreductase family.</text>
</comment>
<evidence type="ECO:0000256" key="1">
    <source>
        <dbReference type="ARBA" id="ARBA00001974"/>
    </source>
</evidence>
<name>A0A3B0Y8J1_9ZZZZ</name>
<dbReference type="GO" id="GO:0050660">
    <property type="term" value="F:flavin adenine dinucleotide binding"/>
    <property type="evidence" value="ECO:0007669"/>
    <property type="project" value="TreeGrafter"/>
</dbReference>
<dbReference type="InterPro" id="IPR036188">
    <property type="entry name" value="FAD/NAD-bd_sf"/>
</dbReference>
<dbReference type="GO" id="GO:0016668">
    <property type="term" value="F:oxidoreductase activity, acting on a sulfur group of donors, NAD(P) as acceptor"/>
    <property type="evidence" value="ECO:0007669"/>
    <property type="project" value="InterPro"/>
</dbReference>
<dbReference type="FunFam" id="3.30.390.30:FF:000001">
    <property type="entry name" value="Dihydrolipoyl dehydrogenase"/>
    <property type="match status" value="1"/>
</dbReference>
<dbReference type="PRINTS" id="PR00411">
    <property type="entry name" value="PNDRDTASEI"/>
</dbReference>
<dbReference type="GO" id="GO:0016152">
    <property type="term" value="F:mercury (II) reductase (NADP+) activity"/>
    <property type="evidence" value="ECO:0007669"/>
    <property type="project" value="UniProtKB-EC"/>
</dbReference>